<dbReference type="RefSeq" id="XP_056078382.1">
    <property type="nucleotide sequence ID" value="XM_056224466.1"/>
</dbReference>
<dbReference type="GeneID" id="80920116"/>
<dbReference type="Proteomes" id="UP001161438">
    <property type="component" value="Chromosome 12"/>
</dbReference>
<keyword evidence="3" id="KW-1185">Reference proteome</keyword>
<organism evidence="2 3">
    <name type="scientific">Saccharomyces mikatae IFO 1815</name>
    <dbReference type="NCBI Taxonomy" id="226126"/>
    <lineage>
        <taxon>Eukaryota</taxon>
        <taxon>Fungi</taxon>
        <taxon>Dikarya</taxon>
        <taxon>Ascomycota</taxon>
        <taxon>Saccharomycotina</taxon>
        <taxon>Saccharomycetes</taxon>
        <taxon>Saccharomycetales</taxon>
        <taxon>Saccharomycetaceae</taxon>
        <taxon>Saccharomyces</taxon>
    </lineage>
</organism>
<feature type="compositionally biased region" description="Basic and acidic residues" evidence="1">
    <location>
        <begin position="15"/>
        <end position="26"/>
    </location>
</feature>
<feature type="region of interest" description="Disordered" evidence="1">
    <location>
        <begin position="54"/>
        <end position="96"/>
    </location>
</feature>
<dbReference type="EMBL" id="OX365768">
    <property type="protein sequence ID" value="CAI4035262.1"/>
    <property type="molecule type" value="Genomic_DNA"/>
</dbReference>
<feature type="compositionally biased region" description="Basic and acidic residues" evidence="1">
    <location>
        <begin position="81"/>
        <end position="96"/>
    </location>
</feature>
<gene>
    <name evidence="2" type="primary">SMKI12G4120</name>
    <name evidence="2" type="ORF">SMKI_12G4120</name>
</gene>
<evidence type="ECO:0000313" key="2">
    <source>
        <dbReference type="EMBL" id="CAI4035262.1"/>
    </source>
</evidence>
<name>A0AA35IQX6_SACMI</name>
<evidence type="ECO:0000256" key="1">
    <source>
        <dbReference type="SAM" id="MobiDB-lite"/>
    </source>
</evidence>
<accession>A0AA35IQX6</accession>
<proteinExistence type="predicted"/>
<feature type="compositionally biased region" description="Polar residues" evidence="1">
    <location>
        <begin position="1"/>
        <end position="11"/>
    </location>
</feature>
<dbReference type="AlphaFoldDB" id="A0AA35IQX6"/>
<reference evidence="2" key="1">
    <citation type="submission" date="2022-10" db="EMBL/GenBank/DDBJ databases">
        <authorList>
            <person name="Byrne P K."/>
        </authorList>
    </citation>
    <scope>NUCLEOTIDE SEQUENCE</scope>
    <source>
        <strain evidence="2">IFO1815</strain>
    </source>
</reference>
<protein>
    <submittedName>
        <fullName evidence="2">Uncharacterized protein</fullName>
    </submittedName>
</protein>
<sequence length="96" mass="10853">MSGDTNNSSSKQRTKNIEELERKLGDNPKIALKGGGKTKLMDFEQLRKPHCVRPNARFPVDNTAGGLLRTGGHRPQLGNEELSRRDYEQSHEKEDH</sequence>
<feature type="region of interest" description="Disordered" evidence="1">
    <location>
        <begin position="1"/>
        <end position="36"/>
    </location>
</feature>
<evidence type="ECO:0000313" key="3">
    <source>
        <dbReference type="Proteomes" id="UP001161438"/>
    </source>
</evidence>